<evidence type="ECO:0000313" key="7">
    <source>
        <dbReference type="Proteomes" id="UP000815698"/>
    </source>
</evidence>
<dbReference type="PANTHER" id="PTHR43649">
    <property type="entry name" value="ARABINOSE-BINDING PROTEIN-RELATED"/>
    <property type="match status" value="1"/>
</dbReference>
<comment type="similarity">
    <text evidence="2">Belongs to the bacterial solute-binding protein 1 family.</text>
</comment>
<dbReference type="Gene3D" id="3.40.190.10">
    <property type="entry name" value="Periplasmic binding protein-like II"/>
    <property type="match status" value="1"/>
</dbReference>
<dbReference type="EMBL" id="CP023482">
    <property type="protein sequence ID" value="ATH97140.1"/>
    <property type="molecule type" value="Genomic_DNA"/>
</dbReference>
<dbReference type="Pfam" id="PF01547">
    <property type="entry name" value="SBP_bac_1"/>
    <property type="match status" value="1"/>
</dbReference>
<comment type="subcellular location">
    <subcellularLocation>
        <location evidence="1">Cell envelope</location>
    </subcellularLocation>
</comment>
<evidence type="ECO:0000256" key="4">
    <source>
        <dbReference type="ARBA" id="ARBA00022729"/>
    </source>
</evidence>
<dbReference type="RefSeq" id="WP_096883267.1">
    <property type="nucleotide sequence ID" value="NZ_CP023482.1"/>
</dbReference>
<name>A0ABN5DP73_9MICO</name>
<proteinExistence type="inferred from homology"/>
<dbReference type="InterPro" id="IPR006059">
    <property type="entry name" value="SBP"/>
</dbReference>
<evidence type="ECO:0000256" key="5">
    <source>
        <dbReference type="SAM" id="SignalP"/>
    </source>
</evidence>
<organism evidence="6 7">
    <name type="scientific">Dermabacter jinjuensis</name>
    <dbReference type="NCBI Taxonomy" id="1667168"/>
    <lineage>
        <taxon>Bacteria</taxon>
        <taxon>Bacillati</taxon>
        <taxon>Actinomycetota</taxon>
        <taxon>Actinomycetes</taxon>
        <taxon>Micrococcales</taxon>
        <taxon>Dermabacteraceae</taxon>
        <taxon>Dermabacter</taxon>
    </lineage>
</organism>
<keyword evidence="3" id="KW-0813">Transport</keyword>
<dbReference type="PANTHER" id="PTHR43649:SF31">
    <property type="entry name" value="SN-GLYCEROL-3-PHOSPHATE-BINDING PERIPLASMIC PROTEIN UGPB"/>
    <property type="match status" value="1"/>
</dbReference>
<reference evidence="6 7" key="1">
    <citation type="journal article" date="2016" name="Int. J. Syst. Evol. Microbiol.">
        <title>Dermabacter jinjuensis sp. nov., a novel species of the genus Dermabacter isolated from a clinical specimen.</title>
        <authorList>
            <person name="Park Y.K."/>
            <person name="Lee K.M."/>
            <person name="Lee W.K."/>
            <person name="Cho M.J."/>
            <person name="Lee H.S."/>
            <person name="Cho Y.G."/>
            <person name="Lee Y.C."/>
            <person name="Lee W.K."/>
            <person name="Seong W.K."/>
            <person name="Hwang K.J."/>
        </authorList>
    </citation>
    <scope>NUCLEOTIDE SEQUENCE [LARGE SCALE GENOMIC DNA]</scope>
    <source>
        <strain evidence="6 7">32T</strain>
    </source>
</reference>
<dbReference type="CDD" id="cd13585">
    <property type="entry name" value="PBP2_TMBP_like"/>
    <property type="match status" value="1"/>
</dbReference>
<dbReference type="InterPro" id="IPR006311">
    <property type="entry name" value="TAT_signal"/>
</dbReference>
<dbReference type="InterPro" id="IPR050490">
    <property type="entry name" value="Bact_solute-bd_prot1"/>
</dbReference>
<accession>A0ABN5DP73</accession>
<dbReference type="PROSITE" id="PS51318">
    <property type="entry name" value="TAT"/>
    <property type="match status" value="1"/>
</dbReference>
<feature type="signal peptide" evidence="5">
    <location>
        <begin position="1"/>
        <end position="20"/>
    </location>
</feature>
<evidence type="ECO:0000256" key="3">
    <source>
        <dbReference type="ARBA" id="ARBA00022448"/>
    </source>
</evidence>
<dbReference type="Proteomes" id="UP000815698">
    <property type="component" value="Chromosome"/>
</dbReference>
<keyword evidence="7" id="KW-1185">Reference proteome</keyword>
<evidence type="ECO:0000256" key="2">
    <source>
        <dbReference type="ARBA" id="ARBA00008520"/>
    </source>
</evidence>
<evidence type="ECO:0000313" key="6">
    <source>
        <dbReference type="EMBL" id="ATH97140.1"/>
    </source>
</evidence>
<feature type="chain" id="PRO_5045743811" description="Sugar ABC transporter substrate-binding protein" evidence="5">
    <location>
        <begin position="21"/>
        <end position="441"/>
    </location>
</feature>
<evidence type="ECO:0008006" key="8">
    <source>
        <dbReference type="Google" id="ProtNLM"/>
    </source>
</evidence>
<evidence type="ECO:0000256" key="1">
    <source>
        <dbReference type="ARBA" id="ARBA00004196"/>
    </source>
</evidence>
<protein>
    <recommendedName>
        <fullName evidence="8">Sugar ABC transporter substrate-binding protein</fullName>
    </recommendedName>
</protein>
<keyword evidence="4 5" id="KW-0732">Signal</keyword>
<gene>
    <name evidence="6" type="ORF">COP05_08600</name>
</gene>
<dbReference type="SUPFAM" id="SSF53850">
    <property type="entry name" value="Periplasmic binding protein-like II"/>
    <property type="match status" value="1"/>
</dbReference>
<sequence>MSTSTIARRSLLAAGGAAFAAAAAGCGGSGTGGTSSEGKKNEIGDDPAKIKGSISYAFWDVNQQEMLEDMIKAFNEKYPNVKVSLQMTPWKDYFGKLRTQVSSKALPDVFWMTGPNFRSYAENGQLASLKGLQDAGLFDPKNYPEALADMYSVDGEPFAAPKDFDTVAIWYNKKLFDQAGVAYPDETWTLDTYKEKAVELGEKLPDGVWGCAEVFSRTASYYHSIAITGGYVISDDKKKSGYDDPKTIEGVKFWRDLIEIGASPDLDYLAENSAYALFESGKCAMQWSGNWRVPAMLKASTKDDVSVATLPGGDIPKTVVHGIGNCISAFTKNMPAAQALVAFLAGEEAANISAESGAANPALNGTQDEYVNAHPELNLQVFIDQAEKNGVAFPISKSCPDWQELEGEYLTKVFTGELTAEEGCTELAKAMNEVLAKEKGE</sequence>